<gene>
    <name evidence="2" type="ORF">LCGC14_0251650</name>
</gene>
<organism evidence="2">
    <name type="scientific">marine sediment metagenome</name>
    <dbReference type="NCBI Taxonomy" id="412755"/>
    <lineage>
        <taxon>unclassified sequences</taxon>
        <taxon>metagenomes</taxon>
        <taxon>ecological metagenomes</taxon>
    </lineage>
</organism>
<protein>
    <submittedName>
        <fullName evidence="2">Uncharacterized protein</fullName>
    </submittedName>
</protein>
<reference evidence="2" key="1">
    <citation type="journal article" date="2015" name="Nature">
        <title>Complex archaea that bridge the gap between prokaryotes and eukaryotes.</title>
        <authorList>
            <person name="Spang A."/>
            <person name="Saw J.H."/>
            <person name="Jorgensen S.L."/>
            <person name="Zaremba-Niedzwiedzka K."/>
            <person name="Martijn J."/>
            <person name="Lind A.E."/>
            <person name="van Eijk R."/>
            <person name="Schleper C."/>
            <person name="Guy L."/>
            <person name="Ettema T.J."/>
        </authorList>
    </citation>
    <scope>NUCLEOTIDE SEQUENCE</scope>
</reference>
<dbReference type="AlphaFoldDB" id="A0A0F9X901"/>
<evidence type="ECO:0000313" key="2">
    <source>
        <dbReference type="EMBL" id="KKN88093.1"/>
    </source>
</evidence>
<name>A0A0F9X901_9ZZZZ</name>
<dbReference type="EMBL" id="LAZR01000131">
    <property type="protein sequence ID" value="KKN88093.1"/>
    <property type="molecule type" value="Genomic_DNA"/>
</dbReference>
<accession>A0A0F9X901</accession>
<feature type="region of interest" description="Disordered" evidence="1">
    <location>
        <begin position="658"/>
        <end position="697"/>
    </location>
</feature>
<comment type="caution">
    <text evidence="2">The sequence shown here is derived from an EMBL/GenBank/DDBJ whole genome shotgun (WGS) entry which is preliminary data.</text>
</comment>
<sequence>MPDPIIPQPVDQLKVLTKEPEAESEAPIQETPIAAKIPDSMWDPIEEDITTFVRDEIYQALAERSEFERKLARWRLVYDVPMPEGPKTFPFFGASNLTLPVVKEAVNTLVAQLVQATLTARPRWVLQDLAEEWEPFVDEIETFLDLASDRDMKINKTAVPWIIEAAKFGTSILEVGYEVIEREHFRITSDGKSVYPKNLVKHDGPITYNMALEDFLIRFGESDIQRARWCGKRLRLNETDIQDQERNGRFVKGTWKAIKGLAKETDIPEGKEVQEDIESTEPTERLEYAFYEIWLTYNLRAKENGAAPKMNEIVVYYSDALQKIVGRQFHPYWHGKRPFIKLGYFPAENRFYDQGLCEMLEQIQEAISSRYNQRSDNITLASLKIFLKRRGVKALQPGDPLYSGKVLEVLDVHNDIREMKISEIYPSTVNEELMLRDYGDRLAGTNEVTAGSAQPVSRTTASAQLALLQEQAKRIDLTVSAIRDGMNEVGSQGIDLYFQHGVNGKGIAWMGARGRTVEAVFRLPMRVVELGLAVRVQVPTSLQNRQVKRENSIAMFNLLVNLYQQMLPLAQGLAPEALPSVVQAMVKGSQKFLGDVLETFDISDPEEALAGLTVLERLLPRAEDMGGLESFARGTESAEILEKLSRLDTLLREAEALRSRDSGVPELSGDAPRLPPSTGSTRELDPGLLFGGEPQRS</sequence>
<proteinExistence type="predicted"/>
<evidence type="ECO:0000256" key="1">
    <source>
        <dbReference type="SAM" id="MobiDB-lite"/>
    </source>
</evidence>